<gene>
    <name evidence="2" type="ORF">COO91_01152</name>
</gene>
<feature type="region of interest" description="Disordered" evidence="1">
    <location>
        <begin position="1"/>
        <end position="22"/>
    </location>
</feature>
<name>A0A2K8SIH4_9NOSO</name>
<feature type="compositionally biased region" description="Low complexity" evidence="1">
    <location>
        <begin position="7"/>
        <end position="18"/>
    </location>
</feature>
<proteinExistence type="predicted"/>
<evidence type="ECO:0000313" key="2">
    <source>
        <dbReference type="EMBL" id="AUB35276.1"/>
    </source>
</evidence>
<dbReference type="KEGG" id="nfl:COO91_01152"/>
<evidence type="ECO:0000313" key="3">
    <source>
        <dbReference type="Proteomes" id="UP000232003"/>
    </source>
</evidence>
<dbReference type="Proteomes" id="UP000232003">
    <property type="component" value="Chromosome"/>
</dbReference>
<dbReference type="AlphaFoldDB" id="A0A2K8SIH4"/>
<evidence type="ECO:0000256" key="1">
    <source>
        <dbReference type="SAM" id="MobiDB-lite"/>
    </source>
</evidence>
<keyword evidence="3" id="KW-1185">Reference proteome</keyword>
<reference evidence="2 3" key="1">
    <citation type="submission" date="2017-11" db="EMBL/GenBank/DDBJ databases">
        <title>Complete genome of a free-living desiccation-tolerant cyanobacterium and its photosynthetic adaptation to extreme terrestrial habitat.</title>
        <authorList>
            <person name="Shang J."/>
        </authorList>
    </citation>
    <scope>NUCLEOTIDE SEQUENCE [LARGE SCALE GENOMIC DNA]</scope>
    <source>
        <strain evidence="2 3">CCNUN1</strain>
    </source>
</reference>
<dbReference type="EMBL" id="CP024785">
    <property type="protein sequence ID" value="AUB35276.1"/>
    <property type="molecule type" value="Genomic_DNA"/>
</dbReference>
<sequence length="38" mass="3960">MHLISFSPPASRASSASPAYPPHKIALLPPTITAGNLF</sequence>
<protein>
    <submittedName>
        <fullName evidence="2">Uncharacterized protein</fullName>
    </submittedName>
</protein>
<organism evidence="2 3">
    <name type="scientific">Nostoc flagelliforme CCNUN1</name>
    <dbReference type="NCBI Taxonomy" id="2038116"/>
    <lineage>
        <taxon>Bacteria</taxon>
        <taxon>Bacillati</taxon>
        <taxon>Cyanobacteriota</taxon>
        <taxon>Cyanophyceae</taxon>
        <taxon>Nostocales</taxon>
        <taxon>Nostocaceae</taxon>
        <taxon>Nostoc</taxon>
    </lineage>
</organism>
<accession>A0A2K8SIH4</accession>